<dbReference type="PROSITE" id="PS51462">
    <property type="entry name" value="NUDIX"/>
    <property type="match status" value="1"/>
</dbReference>
<organism evidence="2 3">
    <name type="scientific">Mycoemilia scoparia</name>
    <dbReference type="NCBI Taxonomy" id="417184"/>
    <lineage>
        <taxon>Eukaryota</taxon>
        <taxon>Fungi</taxon>
        <taxon>Fungi incertae sedis</taxon>
        <taxon>Zoopagomycota</taxon>
        <taxon>Kickxellomycotina</taxon>
        <taxon>Kickxellomycetes</taxon>
        <taxon>Kickxellales</taxon>
        <taxon>Kickxellaceae</taxon>
        <taxon>Mycoemilia</taxon>
    </lineage>
</organism>
<reference evidence="2" key="1">
    <citation type="submission" date="2022-07" db="EMBL/GenBank/DDBJ databases">
        <title>Phylogenomic reconstructions and comparative analyses of Kickxellomycotina fungi.</title>
        <authorList>
            <person name="Reynolds N.K."/>
            <person name="Stajich J.E."/>
            <person name="Barry K."/>
            <person name="Grigoriev I.V."/>
            <person name="Crous P."/>
            <person name="Smith M.E."/>
        </authorList>
    </citation>
    <scope>NUCLEOTIDE SEQUENCE</scope>
    <source>
        <strain evidence="2">NBRC 100468</strain>
    </source>
</reference>
<evidence type="ECO:0000313" key="3">
    <source>
        <dbReference type="Proteomes" id="UP001150538"/>
    </source>
</evidence>
<keyword evidence="3" id="KW-1185">Reference proteome</keyword>
<comment type="caution">
    <text evidence="2">The sequence shown here is derived from an EMBL/GenBank/DDBJ whole genome shotgun (WGS) entry which is preliminary data.</text>
</comment>
<dbReference type="EMBL" id="JANBPU010000575">
    <property type="protein sequence ID" value="KAJ1910458.1"/>
    <property type="molecule type" value="Genomic_DNA"/>
</dbReference>
<name>A0A9W8DJD5_9FUNG</name>
<dbReference type="Proteomes" id="UP001150538">
    <property type="component" value="Unassembled WGS sequence"/>
</dbReference>
<dbReference type="AlphaFoldDB" id="A0A9W8DJD5"/>
<dbReference type="Pfam" id="PF00293">
    <property type="entry name" value="NUDIX"/>
    <property type="match status" value="1"/>
</dbReference>
<dbReference type="InterPro" id="IPR015797">
    <property type="entry name" value="NUDIX_hydrolase-like_dom_sf"/>
</dbReference>
<dbReference type="Pfam" id="PF15916">
    <property type="entry name" value="DUF4743"/>
    <property type="match status" value="1"/>
</dbReference>
<accession>A0A9W8DJD5</accession>
<dbReference type="OrthoDB" id="10261522at2759"/>
<evidence type="ECO:0000259" key="1">
    <source>
        <dbReference type="PROSITE" id="PS51462"/>
    </source>
</evidence>
<sequence>MMSDPNLNKDVLVGLLRPEMITGLERFNSTFLSAENTNVNEYRQQRCLPPFVIDHKNHTLGFSPSLYSLHQSSLHQRNKVMEMALDYLRSVEAWIPALSKWRNEKFPIYGTSSSLLLSIERAASYTFGIRQYAVYINGYITVPKIRTTSSSSNHSASDSNREIKIWVAQRSLTKETWAGYLDQMVAGGIATNHGLSQTVIKECQEEAGIPPRLARFAKPVSSIQYFTESRLGLQPETLFTYDLEMPADFVPMPNDGEVESFYLWSIEKVSI</sequence>
<gene>
    <name evidence="2" type="ORF">H4219_006206</name>
</gene>
<dbReference type="SUPFAM" id="SSF55811">
    <property type="entry name" value="Nudix"/>
    <property type="match status" value="1"/>
</dbReference>
<dbReference type="PANTHER" id="PTHR13622">
    <property type="entry name" value="THIAMIN PYROPHOSPHOKINASE"/>
    <property type="match status" value="1"/>
</dbReference>
<dbReference type="InterPro" id="IPR000086">
    <property type="entry name" value="NUDIX_hydrolase_dom"/>
</dbReference>
<dbReference type="CDD" id="cd03676">
    <property type="entry name" value="NUDIX_Tnr3_like"/>
    <property type="match status" value="1"/>
</dbReference>
<evidence type="ECO:0000313" key="2">
    <source>
        <dbReference type="EMBL" id="KAJ1910458.1"/>
    </source>
</evidence>
<dbReference type="GO" id="GO:0044715">
    <property type="term" value="F:8-oxo-dGDP phosphatase activity"/>
    <property type="evidence" value="ECO:0007669"/>
    <property type="project" value="TreeGrafter"/>
</dbReference>
<dbReference type="InterPro" id="IPR031804">
    <property type="entry name" value="DUF4743"/>
</dbReference>
<feature type="domain" description="Nudix hydrolase" evidence="1">
    <location>
        <begin position="143"/>
        <end position="271"/>
    </location>
</feature>
<dbReference type="PANTHER" id="PTHR13622:SF8">
    <property type="entry name" value="THIAMIN PYROPHOSPHOKINASE 1"/>
    <property type="match status" value="1"/>
</dbReference>
<dbReference type="Gene3D" id="3.90.79.10">
    <property type="entry name" value="Nucleoside Triphosphate Pyrophosphohydrolase"/>
    <property type="match status" value="1"/>
</dbReference>
<protein>
    <recommendedName>
        <fullName evidence="1">Nudix hydrolase domain-containing protein</fullName>
    </recommendedName>
</protein>
<proteinExistence type="predicted"/>